<dbReference type="PROSITE" id="PS00216">
    <property type="entry name" value="SUGAR_TRANSPORT_1"/>
    <property type="match status" value="1"/>
</dbReference>
<comment type="subcellular location">
    <subcellularLocation>
        <location evidence="1">Membrane</location>
        <topology evidence="1">Multi-pass membrane protein</topology>
    </subcellularLocation>
</comment>
<accession>A0A4R1L009</accession>
<feature type="transmembrane region" description="Helical" evidence="5">
    <location>
        <begin position="253"/>
        <end position="273"/>
    </location>
</feature>
<keyword evidence="8" id="KW-1185">Reference proteome</keyword>
<dbReference type="PANTHER" id="PTHR23508">
    <property type="entry name" value="CARBOXYLIC ACID TRANSPORTER PROTEIN HOMOLOG"/>
    <property type="match status" value="1"/>
</dbReference>
<dbReference type="Pfam" id="PF07690">
    <property type="entry name" value="MFS_1"/>
    <property type="match status" value="1"/>
</dbReference>
<evidence type="ECO:0000256" key="5">
    <source>
        <dbReference type="SAM" id="Phobius"/>
    </source>
</evidence>
<dbReference type="RefSeq" id="WP_132302155.1">
    <property type="nucleotide sequence ID" value="NZ_CP170642.1"/>
</dbReference>
<feature type="transmembrane region" description="Helical" evidence="5">
    <location>
        <begin position="85"/>
        <end position="103"/>
    </location>
</feature>
<feature type="transmembrane region" description="Helical" evidence="5">
    <location>
        <begin position="49"/>
        <end position="73"/>
    </location>
</feature>
<dbReference type="EMBL" id="SMGJ01000004">
    <property type="protein sequence ID" value="TCK69629.1"/>
    <property type="molecule type" value="Genomic_DNA"/>
</dbReference>
<dbReference type="PANTHER" id="PTHR23508:SF10">
    <property type="entry name" value="CARBOXYLIC ACID TRANSPORTER PROTEIN HOMOLOG"/>
    <property type="match status" value="1"/>
</dbReference>
<organism evidence="7 8">
    <name type="scientific">Lonepinella koalarum</name>
    <dbReference type="NCBI Taxonomy" id="53417"/>
    <lineage>
        <taxon>Bacteria</taxon>
        <taxon>Pseudomonadati</taxon>
        <taxon>Pseudomonadota</taxon>
        <taxon>Gammaproteobacteria</taxon>
        <taxon>Pasteurellales</taxon>
        <taxon>Pasteurellaceae</taxon>
        <taxon>Lonepinella</taxon>
    </lineage>
</organism>
<name>A0A4R1L009_9PAST</name>
<dbReference type="InterPro" id="IPR005829">
    <property type="entry name" value="Sugar_transporter_CS"/>
</dbReference>
<feature type="transmembrane region" description="Helical" evidence="5">
    <location>
        <begin position="380"/>
        <end position="400"/>
    </location>
</feature>
<dbReference type="GO" id="GO:0005886">
    <property type="term" value="C:plasma membrane"/>
    <property type="evidence" value="ECO:0007669"/>
    <property type="project" value="TreeGrafter"/>
</dbReference>
<dbReference type="AlphaFoldDB" id="A0A4R1L009"/>
<dbReference type="OrthoDB" id="7066727at2"/>
<dbReference type="InterPro" id="IPR036259">
    <property type="entry name" value="MFS_trans_sf"/>
</dbReference>
<dbReference type="CDD" id="cd17365">
    <property type="entry name" value="MFS_PcaK_like"/>
    <property type="match status" value="1"/>
</dbReference>
<feature type="transmembrane region" description="Helical" evidence="5">
    <location>
        <begin position="171"/>
        <end position="193"/>
    </location>
</feature>
<dbReference type="SUPFAM" id="SSF103473">
    <property type="entry name" value="MFS general substrate transporter"/>
    <property type="match status" value="1"/>
</dbReference>
<proteinExistence type="predicted"/>
<dbReference type="Gene3D" id="1.20.1250.20">
    <property type="entry name" value="MFS general substrate transporter like domains"/>
    <property type="match status" value="1"/>
</dbReference>
<evidence type="ECO:0000256" key="1">
    <source>
        <dbReference type="ARBA" id="ARBA00004141"/>
    </source>
</evidence>
<feature type="transmembrane region" description="Helical" evidence="5">
    <location>
        <begin position="293"/>
        <end position="313"/>
    </location>
</feature>
<feature type="transmembrane region" description="Helical" evidence="5">
    <location>
        <begin position="12"/>
        <end position="29"/>
    </location>
</feature>
<dbReference type="GO" id="GO:0046943">
    <property type="term" value="F:carboxylic acid transmembrane transporter activity"/>
    <property type="evidence" value="ECO:0007669"/>
    <property type="project" value="TreeGrafter"/>
</dbReference>
<feature type="domain" description="Major facilitator superfamily (MFS) profile" evidence="6">
    <location>
        <begin position="19"/>
        <end position="436"/>
    </location>
</feature>
<evidence type="ECO:0000256" key="3">
    <source>
        <dbReference type="ARBA" id="ARBA00022989"/>
    </source>
</evidence>
<evidence type="ECO:0000256" key="2">
    <source>
        <dbReference type="ARBA" id="ARBA00022692"/>
    </source>
</evidence>
<sequence length="440" mass="47315">MNLREKIDISPMSGYQWAIVAMAAIMNLLDGFDVLALAFTASSIKAEFALTGVQLGYLLSAGLIGMTAGSLFLAPLADKIGRRPLLLIAIALSALGMFGSAFIEHHETLFGWRLLTGLGVGGILVGTNVLTSEYSSRKWRSFAISVYAAGFGVGAVLGGFFAVALQDVYGWRAVYLAGAGLTGLCFIILFAWLPESIDFLLNKQPFNAQKQLNKITQKMGLGKDWTLPEKISHDQGLSAVKKLPISPLFSAQYLRSTLLIWTAFFAIMFSFYFVSSWTPALLKDAGMSENASIVVGMMISIGGTVGSLCYGLLASRWSARHVLMLFTVLSSCAIIIFIFSSSILWLAMVFGVLVGALMNGCISGLYTLNPNIYAADIRSTGVGWSIGIGRIGSILAPTIAGSLLDFGWQKQSLYIAVGFVLLIAVIALYFLKRPTKIQAV</sequence>
<evidence type="ECO:0000313" key="8">
    <source>
        <dbReference type="Proteomes" id="UP000295496"/>
    </source>
</evidence>
<dbReference type="InterPro" id="IPR020846">
    <property type="entry name" value="MFS_dom"/>
</dbReference>
<feature type="transmembrane region" description="Helical" evidence="5">
    <location>
        <begin position="109"/>
        <end position="130"/>
    </location>
</feature>
<comment type="caution">
    <text evidence="7">The sequence shown here is derived from an EMBL/GenBank/DDBJ whole genome shotgun (WGS) entry which is preliminary data.</text>
</comment>
<dbReference type="PROSITE" id="PS00217">
    <property type="entry name" value="SUGAR_TRANSPORT_2"/>
    <property type="match status" value="1"/>
</dbReference>
<gene>
    <name evidence="7" type="ORF">EV692_1554</name>
</gene>
<keyword evidence="4 5" id="KW-0472">Membrane</keyword>
<feature type="transmembrane region" description="Helical" evidence="5">
    <location>
        <begin position="345"/>
        <end position="368"/>
    </location>
</feature>
<feature type="transmembrane region" description="Helical" evidence="5">
    <location>
        <begin position="412"/>
        <end position="431"/>
    </location>
</feature>
<feature type="transmembrane region" description="Helical" evidence="5">
    <location>
        <begin position="322"/>
        <end position="339"/>
    </location>
</feature>
<reference evidence="7 8" key="1">
    <citation type="submission" date="2019-03" db="EMBL/GenBank/DDBJ databases">
        <title>Genomic Encyclopedia of Type Strains, Phase IV (KMG-IV): sequencing the most valuable type-strain genomes for metagenomic binning, comparative biology and taxonomic classification.</title>
        <authorList>
            <person name="Goeker M."/>
        </authorList>
    </citation>
    <scope>NUCLEOTIDE SEQUENCE [LARGE SCALE GENOMIC DNA]</scope>
    <source>
        <strain evidence="7 8">DSM 10053</strain>
    </source>
</reference>
<dbReference type="Proteomes" id="UP000295496">
    <property type="component" value="Unassembled WGS sequence"/>
</dbReference>
<evidence type="ECO:0000259" key="6">
    <source>
        <dbReference type="PROSITE" id="PS50850"/>
    </source>
</evidence>
<feature type="transmembrane region" description="Helical" evidence="5">
    <location>
        <begin position="142"/>
        <end position="165"/>
    </location>
</feature>
<keyword evidence="3 5" id="KW-1133">Transmembrane helix</keyword>
<protein>
    <submittedName>
        <fullName evidence="7">Benzoate transport</fullName>
    </submittedName>
</protein>
<dbReference type="InterPro" id="IPR011701">
    <property type="entry name" value="MFS"/>
</dbReference>
<dbReference type="PROSITE" id="PS50850">
    <property type="entry name" value="MFS"/>
    <property type="match status" value="1"/>
</dbReference>
<evidence type="ECO:0000256" key="4">
    <source>
        <dbReference type="ARBA" id="ARBA00023136"/>
    </source>
</evidence>
<evidence type="ECO:0000313" key="7">
    <source>
        <dbReference type="EMBL" id="TCK69629.1"/>
    </source>
</evidence>
<keyword evidence="2 5" id="KW-0812">Transmembrane</keyword>